<organism evidence="2 3">
    <name type="scientific">Modestobacter roseus</name>
    <dbReference type="NCBI Taxonomy" id="1181884"/>
    <lineage>
        <taxon>Bacteria</taxon>
        <taxon>Bacillati</taxon>
        <taxon>Actinomycetota</taxon>
        <taxon>Actinomycetes</taxon>
        <taxon>Geodermatophilales</taxon>
        <taxon>Geodermatophilaceae</taxon>
        <taxon>Modestobacter</taxon>
    </lineage>
</organism>
<dbReference type="InterPro" id="IPR021454">
    <property type="entry name" value="DUF3105"/>
</dbReference>
<feature type="region of interest" description="Disordered" evidence="1">
    <location>
        <begin position="200"/>
        <end position="232"/>
    </location>
</feature>
<dbReference type="Pfam" id="PF11303">
    <property type="entry name" value="DUF3105"/>
    <property type="match status" value="1"/>
</dbReference>
<dbReference type="Proteomes" id="UP000321490">
    <property type="component" value="Unassembled WGS sequence"/>
</dbReference>
<sequence length="232" mass="24659">MVTPQRPWGLIAAAVAVAVFAAAILTYAVVTVNRSNANRITSADQLEGLETYDYAGAEHVVTGVDYVETPPVGGPHDNEWADCTGTVYDAQIRPENAVHSLEHGSTWITYDPDLTSDDDVATLEELVDGRQGLMLSPWPGQGAPISLQSWNHQLTVDSATDERVEQYVDFFTLNADFHPEPGASCDNPAFLSDPLVVGDESRYAGAGEPDMSGVPSDAPVSETPAADATGTP</sequence>
<gene>
    <name evidence="2" type="ORF">JD78_02580</name>
</gene>
<dbReference type="EMBL" id="VLKF01000001">
    <property type="protein sequence ID" value="TWH74048.1"/>
    <property type="molecule type" value="Genomic_DNA"/>
</dbReference>
<accession>A0A562ISX2</accession>
<reference evidence="2 3" key="1">
    <citation type="submission" date="2019-07" db="EMBL/GenBank/DDBJ databases">
        <title>R&amp;d 2014.</title>
        <authorList>
            <person name="Klenk H.-P."/>
        </authorList>
    </citation>
    <scope>NUCLEOTIDE SEQUENCE [LARGE SCALE GENOMIC DNA]</scope>
    <source>
        <strain evidence="2 3">DSM 45764</strain>
    </source>
</reference>
<keyword evidence="3" id="KW-1185">Reference proteome</keyword>
<evidence type="ECO:0000313" key="3">
    <source>
        <dbReference type="Proteomes" id="UP000321490"/>
    </source>
</evidence>
<evidence type="ECO:0000256" key="1">
    <source>
        <dbReference type="SAM" id="MobiDB-lite"/>
    </source>
</evidence>
<name>A0A562ISX2_9ACTN</name>
<protein>
    <submittedName>
        <fullName evidence="2">Uncharacterized protein DUF3105</fullName>
    </submittedName>
</protein>
<evidence type="ECO:0000313" key="2">
    <source>
        <dbReference type="EMBL" id="TWH74048.1"/>
    </source>
</evidence>
<comment type="caution">
    <text evidence="2">The sequence shown here is derived from an EMBL/GenBank/DDBJ whole genome shotgun (WGS) entry which is preliminary data.</text>
</comment>
<proteinExistence type="predicted"/>
<dbReference type="AlphaFoldDB" id="A0A562ISX2"/>